<feature type="domain" description="Thioredoxin" evidence="6">
    <location>
        <begin position="54"/>
        <end position="227"/>
    </location>
</feature>
<evidence type="ECO:0000256" key="5">
    <source>
        <dbReference type="SAM" id="Phobius"/>
    </source>
</evidence>
<dbReference type="Pfam" id="PF02630">
    <property type="entry name" value="SCO1-SenC"/>
    <property type="match status" value="1"/>
</dbReference>
<dbReference type="InterPro" id="IPR003782">
    <property type="entry name" value="SCO1/SenC"/>
</dbReference>
<feature type="binding site" evidence="3">
    <location>
        <position position="96"/>
    </location>
    <ligand>
        <name>Cu cation</name>
        <dbReference type="ChEBI" id="CHEBI:23378"/>
    </ligand>
</feature>
<proteinExistence type="inferred from homology"/>
<organism evidence="7 8">
    <name type="scientific">Flavisolibacter tropicus</name>
    <dbReference type="NCBI Taxonomy" id="1492898"/>
    <lineage>
        <taxon>Bacteria</taxon>
        <taxon>Pseudomonadati</taxon>
        <taxon>Bacteroidota</taxon>
        <taxon>Chitinophagia</taxon>
        <taxon>Chitinophagales</taxon>
        <taxon>Chitinophagaceae</taxon>
        <taxon>Flavisolibacter</taxon>
    </lineage>
</organism>
<evidence type="ECO:0000313" key="8">
    <source>
        <dbReference type="Proteomes" id="UP000077177"/>
    </source>
</evidence>
<dbReference type="RefSeq" id="WP_066406057.1">
    <property type="nucleotide sequence ID" value="NZ_CP011390.1"/>
</dbReference>
<reference evidence="8" key="1">
    <citation type="submission" date="2015-01" db="EMBL/GenBank/DDBJ databases">
        <title>Flavisolibacter sp./LCS9/ whole genome sequencing.</title>
        <authorList>
            <person name="Kim M.K."/>
            <person name="Srinivasan S."/>
            <person name="Lee J.-J."/>
        </authorList>
    </citation>
    <scope>NUCLEOTIDE SEQUENCE [LARGE SCALE GENOMIC DNA]</scope>
    <source>
        <strain evidence="8">LCS9</strain>
    </source>
</reference>
<evidence type="ECO:0000256" key="1">
    <source>
        <dbReference type="ARBA" id="ARBA00010996"/>
    </source>
</evidence>
<gene>
    <name evidence="7" type="ORF">SY85_16875</name>
</gene>
<evidence type="ECO:0000256" key="2">
    <source>
        <dbReference type="ARBA" id="ARBA00023008"/>
    </source>
</evidence>
<dbReference type="PROSITE" id="PS51352">
    <property type="entry name" value="THIOREDOXIN_2"/>
    <property type="match status" value="1"/>
</dbReference>
<keyword evidence="5" id="KW-0472">Membrane</keyword>
<dbReference type="CDD" id="cd02968">
    <property type="entry name" value="SCO"/>
    <property type="match status" value="1"/>
</dbReference>
<keyword evidence="8" id="KW-1185">Reference proteome</keyword>
<comment type="similarity">
    <text evidence="1">Belongs to the SCO1/2 family.</text>
</comment>
<reference evidence="7 8" key="2">
    <citation type="journal article" date="2016" name="Int. J. Syst. Evol. Microbiol.">
        <title>Flavisolibacter tropicus sp. nov., isolated from tropical soil.</title>
        <authorList>
            <person name="Lee J.J."/>
            <person name="Kang M.S."/>
            <person name="Kim G.S."/>
            <person name="Lee C.S."/>
            <person name="Lim S."/>
            <person name="Lee J."/>
            <person name="Roh S.H."/>
            <person name="Kang H."/>
            <person name="Ha J.M."/>
            <person name="Bae S."/>
            <person name="Jung H.Y."/>
            <person name="Kim M.K."/>
        </authorList>
    </citation>
    <scope>NUCLEOTIDE SEQUENCE [LARGE SCALE GENOMIC DNA]</scope>
    <source>
        <strain evidence="7 8">LCS9</strain>
    </source>
</reference>
<dbReference type="OrthoDB" id="9811998at2"/>
<dbReference type="Proteomes" id="UP000077177">
    <property type="component" value="Chromosome"/>
</dbReference>
<keyword evidence="4" id="KW-1015">Disulfide bond</keyword>
<dbReference type="KEGG" id="fla:SY85_16875"/>
<dbReference type="InterPro" id="IPR013766">
    <property type="entry name" value="Thioredoxin_domain"/>
</dbReference>
<dbReference type="GO" id="GO:0046872">
    <property type="term" value="F:metal ion binding"/>
    <property type="evidence" value="ECO:0007669"/>
    <property type="project" value="UniProtKB-KW"/>
</dbReference>
<dbReference type="EMBL" id="CP011390">
    <property type="protein sequence ID" value="ANE51918.1"/>
    <property type="molecule type" value="Genomic_DNA"/>
</dbReference>
<evidence type="ECO:0000256" key="4">
    <source>
        <dbReference type="PIRSR" id="PIRSR603782-2"/>
    </source>
</evidence>
<feature type="binding site" evidence="3">
    <location>
        <position position="92"/>
    </location>
    <ligand>
        <name>Cu cation</name>
        <dbReference type="ChEBI" id="CHEBI:23378"/>
    </ligand>
</feature>
<dbReference type="PANTHER" id="PTHR12151:SF25">
    <property type="entry name" value="LINALOOL DEHYDRATASE_ISOMERASE DOMAIN-CONTAINING PROTEIN"/>
    <property type="match status" value="1"/>
</dbReference>
<accession>A0A172TY73</accession>
<keyword evidence="2 3" id="KW-0186">Copper</keyword>
<sequence>MNKTAFSALLLALFVPLLSYFVMKGFTTKAVSMPRHYIYDSIITRTDNGKLVEDTVWHKVPDFNLTNQLGQQVSWKDMEGKVIVASFFFTHCPTICPGMTVNMKKLQDGVSNGERVGTKDAKFIQFLSFSVDPERDSVQNLKNWADRFQINPSNWWLLTGSKKEIYNLANEEMKVLAVDGKGIDTSFIHTDRFVLLDKYHNIRGYYHGLDSNSMAQLSRDMVLLSLEKDPNRKKFYEGKLELLAVVFLVTILGIGVLVFVLKREKREHATSA</sequence>
<feature type="transmembrane region" description="Helical" evidence="5">
    <location>
        <begin position="242"/>
        <end position="261"/>
    </location>
</feature>
<keyword evidence="5" id="KW-1133">Transmembrane helix</keyword>
<protein>
    <submittedName>
        <fullName evidence="7">Electron transporter SenC</fullName>
    </submittedName>
</protein>
<evidence type="ECO:0000259" key="6">
    <source>
        <dbReference type="PROSITE" id="PS51352"/>
    </source>
</evidence>
<evidence type="ECO:0000256" key="3">
    <source>
        <dbReference type="PIRSR" id="PIRSR603782-1"/>
    </source>
</evidence>
<keyword evidence="5" id="KW-0812">Transmembrane</keyword>
<feature type="binding site" evidence="3">
    <location>
        <position position="189"/>
    </location>
    <ligand>
        <name>Cu cation</name>
        <dbReference type="ChEBI" id="CHEBI:23378"/>
    </ligand>
</feature>
<dbReference type="AlphaFoldDB" id="A0A172TY73"/>
<dbReference type="PANTHER" id="PTHR12151">
    <property type="entry name" value="ELECTRON TRANSPORT PROTIN SCO1/SENC FAMILY MEMBER"/>
    <property type="match status" value="1"/>
</dbReference>
<dbReference type="SUPFAM" id="SSF52833">
    <property type="entry name" value="Thioredoxin-like"/>
    <property type="match status" value="1"/>
</dbReference>
<evidence type="ECO:0000313" key="7">
    <source>
        <dbReference type="EMBL" id="ANE51918.1"/>
    </source>
</evidence>
<dbReference type="InterPro" id="IPR036249">
    <property type="entry name" value="Thioredoxin-like_sf"/>
</dbReference>
<name>A0A172TY73_9BACT</name>
<dbReference type="Gene3D" id="3.40.30.10">
    <property type="entry name" value="Glutaredoxin"/>
    <property type="match status" value="1"/>
</dbReference>
<keyword evidence="3" id="KW-0479">Metal-binding</keyword>
<feature type="disulfide bond" description="Redox-active" evidence="4">
    <location>
        <begin position="92"/>
        <end position="96"/>
    </location>
</feature>
<dbReference type="STRING" id="1492898.SY85_16875"/>